<proteinExistence type="predicted"/>
<organism evidence="1">
    <name type="scientific">Anguilla anguilla</name>
    <name type="common">European freshwater eel</name>
    <name type="synonym">Muraena anguilla</name>
    <dbReference type="NCBI Taxonomy" id="7936"/>
    <lineage>
        <taxon>Eukaryota</taxon>
        <taxon>Metazoa</taxon>
        <taxon>Chordata</taxon>
        <taxon>Craniata</taxon>
        <taxon>Vertebrata</taxon>
        <taxon>Euteleostomi</taxon>
        <taxon>Actinopterygii</taxon>
        <taxon>Neopterygii</taxon>
        <taxon>Teleostei</taxon>
        <taxon>Anguilliformes</taxon>
        <taxon>Anguillidae</taxon>
        <taxon>Anguilla</taxon>
    </lineage>
</organism>
<protein>
    <submittedName>
        <fullName evidence="1">Uncharacterized protein</fullName>
    </submittedName>
</protein>
<reference evidence="1" key="2">
    <citation type="journal article" date="2015" name="Fish Shellfish Immunol.">
        <title>Early steps in the European eel (Anguilla anguilla)-Vibrio vulnificus interaction in the gills: Role of the RtxA13 toxin.</title>
        <authorList>
            <person name="Callol A."/>
            <person name="Pajuelo D."/>
            <person name="Ebbesson L."/>
            <person name="Teles M."/>
            <person name="MacKenzie S."/>
            <person name="Amaro C."/>
        </authorList>
    </citation>
    <scope>NUCLEOTIDE SEQUENCE</scope>
</reference>
<sequence length="28" mass="3351">MMYMCPCMNTTIVLISQFSLLEWVHLFV</sequence>
<evidence type="ECO:0000313" key="1">
    <source>
        <dbReference type="EMBL" id="JAH25455.1"/>
    </source>
</evidence>
<accession>A0A0E9RAF2</accession>
<dbReference type="EMBL" id="GBXM01083122">
    <property type="protein sequence ID" value="JAH25455.1"/>
    <property type="molecule type" value="Transcribed_RNA"/>
</dbReference>
<dbReference type="AlphaFoldDB" id="A0A0E9RAF2"/>
<reference evidence="1" key="1">
    <citation type="submission" date="2014-11" db="EMBL/GenBank/DDBJ databases">
        <authorList>
            <person name="Amaro Gonzalez C."/>
        </authorList>
    </citation>
    <scope>NUCLEOTIDE SEQUENCE</scope>
</reference>
<name>A0A0E9RAF2_ANGAN</name>